<reference evidence="3" key="1">
    <citation type="submission" date="2016-10" db="EMBL/GenBank/DDBJ databases">
        <authorList>
            <person name="Varghese N."/>
            <person name="Submissions S."/>
        </authorList>
    </citation>
    <scope>NUCLEOTIDE SEQUENCE [LARGE SCALE GENOMIC DNA]</scope>
    <source>
        <strain evidence="3">DSM 45422</strain>
    </source>
</reference>
<evidence type="ECO:0000313" key="2">
    <source>
        <dbReference type="EMBL" id="SDX52041.1"/>
    </source>
</evidence>
<evidence type="ECO:0000313" key="3">
    <source>
        <dbReference type="Proteomes" id="UP000198921"/>
    </source>
</evidence>
<dbReference type="STRING" id="1137993.SAMN05660209_00582"/>
<keyword evidence="3" id="KW-1185">Reference proteome</keyword>
<organism evidence="2 3">
    <name type="scientific">Geodermatophilus africanus</name>
    <dbReference type="NCBI Taxonomy" id="1137993"/>
    <lineage>
        <taxon>Bacteria</taxon>
        <taxon>Bacillati</taxon>
        <taxon>Actinomycetota</taxon>
        <taxon>Actinomycetes</taxon>
        <taxon>Geodermatophilales</taxon>
        <taxon>Geodermatophilaceae</taxon>
        <taxon>Geodermatophilus</taxon>
    </lineage>
</organism>
<evidence type="ECO:0000256" key="1">
    <source>
        <dbReference type="SAM" id="MobiDB-lite"/>
    </source>
</evidence>
<gene>
    <name evidence="2" type="ORF">SAMN05660209_00582</name>
</gene>
<dbReference type="RefSeq" id="WP_091151317.1">
    <property type="nucleotide sequence ID" value="NZ_FNOT01000002.1"/>
</dbReference>
<dbReference type="AlphaFoldDB" id="A0A1H3CD20"/>
<feature type="region of interest" description="Disordered" evidence="1">
    <location>
        <begin position="1"/>
        <end position="76"/>
    </location>
</feature>
<protein>
    <submittedName>
        <fullName evidence="2">Uncharacterized protein</fullName>
    </submittedName>
</protein>
<dbReference type="EMBL" id="FNOT01000002">
    <property type="protein sequence ID" value="SDX52041.1"/>
    <property type="molecule type" value="Genomic_DNA"/>
</dbReference>
<sequence>MSETGSSAAGADEELDDPGRDPKGLNPPRNPLSGGLGSTTGGPDQDSGRGEPEGSPGIAGQSMMPESPEETENTRD</sequence>
<feature type="compositionally biased region" description="Acidic residues" evidence="1">
    <location>
        <begin position="67"/>
        <end position="76"/>
    </location>
</feature>
<dbReference type="Proteomes" id="UP000198921">
    <property type="component" value="Unassembled WGS sequence"/>
</dbReference>
<accession>A0A1H3CD20</accession>
<name>A0A1H3CD20_9ACTN</name>
<dbReference type="OrthoDB" id="5198424at2"/>
<proteinExistence type="predicted"/>